<protein>
    <recommendedName>
        <fullName evidence="7">Ion transport domain-containing protein</fullName>
    </recommendedName>
</protein>
<comment type="caution">
    <text evidence="8">The sequence shown here is derived from an EMBL/GenBank/DDBJ whole genome shotgun (WGS) entry which is preliminary data.</text>
</comment>
<dbReference type="GO" id="GO:0005216">
    <property type="term" value="F:monoatomic ion channel activity"/>
    <property type="evidence" value="ECO:0007669"/>
    <property type="project" value="InterPro"/>
</dbReference>
<proteinExistence type="predicted"/>
<evidence type="ECO:0000256" key="3">
    <source>
        <dbReference type="ARBA" id="ARBA00022989"/>
    </source>
</evidence>
<gene>
    <name evidence="8" type="ORF">FNF27_04191</name>
</gene>
<dbReference type="PANTHER" id="PTHR46726">
    <property type="entry name" value="TWO PORE CHANNEL 3"/>
    <property type="match status" value="1"/>
</dbReference>
<feature type="compositionally biased region" description="Acidic residues" evidence="5">
    <location>
        <begin position="1024"/>
        <end position="1054"/>
    </location>
</feature>
<dbReference type="Gene3D" id="1.20.120.350">
    <property type="entry name" value="Voltage-gated potassium channels. Chain C"/>
    <property type="match status" value="1"/>
</dbReference>
<keyword evidence="2 6" id="KW-0812">Transmembrane</keyword>
<dbReference type="Gene3D" id="1.10.287.70">
    <property type="match status" value="2"/>
</dbReference>
<evidence type="ECO:0000313" key="8">
    <source>
        <dbReference type="EMBL" id="KAA0174398.1"/>
    </source>
</evidence>
<evidence type="ECO:0000256" key="4">
    <source>
        <dbReference type="ARBA" id="ARBA00023136"/>
    </source>
</evidence>
<feature type="transmembrane region" description="Helical" evidence="6">
    <location>
        <begin position="161"/>
        <end position="187"/>
    </location>
</feature>
<dbReference type="SUPFAM" id="SSF81324">
    <property type="entry name" value="Voltage-gated potassium channels"/>
    <property type="match status" value="2"/>
</dbReference>
<feature type="transmembrane region" description="Helical" evidence="6">
    <location>
        <begin position="485"/>
        <end position="503"/>
    </location>
</feature>
<dbReference type="InterPro" id="IPR027359">
    <property type="entry name" value="Volt_channel_dom_sf"/>
</dbReference>
<feature type="compositionally biased region" description="Low complexity" evidence="5">
    <location>
        <begin position="1013"/>
        <end position="1023"/>
    </location>
</feature>
<dbReference type="EMBL" id="VLTO01000023">
    <property type="protein sequence ID" value="KAA0174398.1"/>
    <property type="molecule type" value="Genomic_DNA"/>
</dbReference>
<feature type="transmembrane region" description="Helical" evidence="6">
    <location>
        <begin position="36"/>
        <end position="61"/>
    </location>
</feature>
<feature type="region of interest" description="Disordered" evidence="5">
    <location>
        <begin position="1010"/>
        <end position="1061"/>
    </location>
</feature>
<name>A0A5A8EAV9_CAFRO</name>
<dbReference type="Pfam" id="PF00520">
    <property type="entry name" value="Ion_trans"/>
    <property type="match status" value="2"/>
</dbReference>
<dbReference type="PANTHER" id="PTHR46726:SF1">
    <property type="entry name" value="TWO-PORE CALCIUM CHANNEL 3"/>
    <property type="match status" value="1"/>
</dbReference>
<keyword evidence="3 6" id="KW-1133">Transmembrane helix</keyword>
<feature type="transmembrane region" description="Helical" evidence="6">
    <location>
        <begin position="6"/>
        <end position="24"/>
    </location>
</feature>
<dbReference type="AlphaFoldDB" id="A0A5A8EAV9"/>
<dbReference type="OrthoDB" id="416585at2759"/>
<feature type="transmembrane region" description="Helical" evidence="6">
    <location>
        <begin position="710"/>
        <end position="736"/>
    </location>
</feature>
<feature type="domain" description="Ion transport" evidence="7">
    <location>
        <begin position="157"/>
        <end position="319"/>
    </location>
</feature>
<dbReference type="InterPro" id="IPR005821">
    <property type="entry name" value="Ion_trans_dom"/>
</dbReference>
<feature type="transmembrane region" description="Helical" evidence="6">
    <location>
        <begin position="285"/>
        <end position="309"/>
    </location>
</feature>
<feature type="domain" description="Ion transport" evidence="7">
    <location>
        <begin position="481"/>
        <end position="741"/>
    </location>
</feature>
<sequence>MLHHWLYMGTVEAFALGWVVLLFFETAPGVPASSPSAIPFSWTVGALEAAAMLALAVDIWLQLVVECHARPFGARVERIASAFGGRAARPSRPFASPAFSAAPSPGLDAAPLPASPPLIPVRRVDSEGQLGIELGESGADAAAPSPPKHLLPFQDKLWDNVAFLVLLLGIAEWLSYYAGGVTVFRVSRPLRPLLLIAKSPDLRRSLAVIARTFAAIGRITSLFALLLLFYAVLGCQVFSPEQVSGYSLENDNFGSFSASALTMFVLQSTENFPDVMYPALDERPVVAVLFFISGLYAFAWVITPLLLAVQYEHYQSVMETAARAQRAKSYVPMLAAYKCVARAAMLRRARGGAAAAAAATLGPGTTAGAAATGRVEDLRTDNPSDEETFSEFLWRAKGVRRQAARALFKALDVEQEASSDRMVTAAEFLVLPQFLRLSPPGMRSNSCQQCHSCRPGRLLCCYTHGQRVRIREAARQLLRHPITHWVVVAAVVMSAVVACWWSWPAQRVYDACVEANGRAACWNYSVMVEEYAALAALSVGVLEIALRVVATGGPHRWIAASSWNTFDFVVTAWSWGASLAIAMGAKQALPAGSTDFLEITRAARVLRVLSVVPELRDFVDFVTAGRTVNIPRTALVFAILTVCVMLAWSVVGQELFGAIPGTSTPDGQIYTFRSLGYALLDMTQVLAVNNWNSIMYPVIYKAAAGPITSWFFVSFFFVGSMVLTNCVSGIIIDYYAIAKADAERERIQQSLFTGLGGEDDDAEDEGEDGYASLGDGGHHGIVDPIGRIAPPALDVVVRTLFCCATPAELDEDLSAAARRRPASSGGAMPTTADAIVALPSWLLSLLCCSQASWRRITRVCGVPVACCCGAADSRRSGSRRLRKTKAPPPAFHSVAGPVLSDSLTCLGVMCAPCCCRWRDASHVHSEGVSARGSLQSNSEALLSAGAGPAAGRKASDGGLQPVAGLGALSHKVVREYVASLRQELREDIESQSPPRLWRLLRRQRKRALRRARAAAAGRPGAESDSSDDDEGGQEDSETDDSDTDGDDDVWDADGDGQGQRGRYVLSEAQALLLRQELGADVFDDL</sequence>
<keyword evidence="4 6" id="KW-0472">Membrane</keyword>
<accession>A0A5A8EAV9</accession>
<feature type="transmembrane region" description="Helical" evidence="6">
    <location>
        <begin position="634"/>
        <end position="651"/>
    </location>
</feature>
<reference evidence="8 9" key="1">
    <citation type="submission" date="2019-07" db="EMBL/GenBank/DDBJ databases">
        <title>Genomes of Cafeteria roenbergensis.</title>
        <authorList>
            <person name="Fischer M.G."/>
            <person name="Hackl T."/>
            <person name="Roman M."/>
        </authorList>
    </citation>
    <scope>NUCLEOTIDE SEQUENCE [LARGE SCALE GENOMIC DNA]</scope>
    <source>
        <strain evidence="8 9">E4-10P</strain>
    </source>
</reference>
<evidence type="ECO:0000259" key="7">
    <source>
        <dbReference type="Pfam" id="PF00520"/>
    </source>
</evidence>
<evidence type="ECO:0000256" key="2">
    <source>
        <dbReference type="ARBA" id="ARBA00022692"/>
    </source>
</evidence>
<evidence type="ECO:0000313" key="9">
    <source>
        <dbReference type="Proteomes" id="UP000322899"/>
    </source>
</evidence>
<evidence type="ECO:0000256" key="1">
    <source>
        <dbReference type="ARBA" id="ARBA00004141"/>
    </source>
</evidence>
<evidence type="ECO:0000256" key="6">
    <source>
        <dbReference type="SAM" id="Phobius"/>
    </source>
</evidence>
<feature type="transmembrane region" description="Helical" evidence="6">
    <location>
        <begin position="208"/>
        <end position="233"/>
    </location>
</feature>
<evidence type="ECO:0000256" key="5">
    <source>
        <dbReference type="SAM" id="MobiDB-lite"/>
    </source>
</evidence>
<comment type="subcellular location">
    <subcellularLocation>
        <location evidence="1">Membrane</location>
        <topology evidence="1">Multi-pass membrane protein</topology>
    </subcellularLocation>
</comment>
<dbReference type="Proteomes" id="UP000322899">
    <property type="component" value="Unassembled WGS sequence"/>
</dbReference>
<organism evidence="8 9">
    <name type="scientific">Cafeteria roenbergensis</name>
    <name type="common">Marine flagellate</name>
    <dbReference type="NCBI Taxonomy" id="33653"/>
    <lineage>
        <taxon>Eukaryota</taxon>
        <taxon>Sar</taxon>
        <taxon>Stramenopiles</taxon>
        <taxon>Bigyra</taxon>
        <taxon>Opalozoa</taxon>
        <taxon>Bicosoecida</taxon>
        <taxon>Cafeteriaceae</taxon>
        <taxon>Cafeteria</taxon>
    </lineage>
</organism>
<dbReference type="GO" id="GO:0016020">
    <property type="term" value="C:membrane"/>
    <property type="evidence" value="ECO:0007669"/>
    <property type="project" value="UniProtKB-SubCell"/>
</dbReference>